<reference evidence="2" key="1">
    <citation type="journal article" date="2019" name="Int. J. Syst. Evol. Microbiol.">
        <title>The Global Catalogue of Microorganisms (GCM) 10K type strain sequencing project: providing services to taxonomists for standard genome sequencing and annotation.</title>
        <authorList>
            <consortium name="The Broad Institute Genomics Platform"/>
            <consortium name="The Broad Institute Genome Sequencing Center for Infectious Disease"/>
            <person name="Wu L."/>
            <person name="Ma J."/>
        </authorList>
    </citation>
    <scope>NUCLEOTIDE SEQUENCE [LARGE SCALE GENOMIC DNA]</scope>
    <source>
        <strain evidence="2">CGMCC 4.7676</strain>
    </source>
</reference>
<dbReference type="InterPro" id="IPR036894">
    <property type="entry name" value="YbaB-like_sf"/>
</dbReference>
<name>A0ABV7NZB9_9PSEU</name>
<keyword evidence="2" id="KW-1185">Reference proteome</keyword>
<evidence type="ECO:0000313" key="1">
    <source>
        <dbReference type="EMBL" id="MFC3452141.1"/>
    </source>
</evidence>
<gene>
    <name evidence="1" type="ORF">ACFOSH_22125</name>
</gene>
<dbReference type="RefSeq" id="WP_378240937.1">
    <property type="nucleotide sequence ID" value="NZ_JBHRWK010000031.1"/>
</dbReference>
<dbReference type="Gene3D" id="3.30.1310.10">
    <property type="entry name" value="Nucleoid-associated protein YbaB-like domain"/>
    <property type="match status" value="1"/>
</dbReference>
<dbReference type="Pfam" id="PF02575">
    <property type="entry name" value="YbaB_DNA_bd"/>
    <property type="match status" value="1"/>
</dbReference>
<dbReference type="SUPFAM" id="SSF82607">
    <property type="entry name" value="YbaB-like"/>
    <property type="match status" value="1"/>
</dbReference>
<sequence>MADWLEEQLHQTMVTLRDQRDRIESAKADLASRTSTATSADRMVTVTMDAQNSVVGLKFNTTKYRSMPPEQLAKTLLDVLERARLEMADAAVEVFGPLMDQRDDLRAAMTGGTEVDKAFSALWKEAPSDVFGRGRD</sequence>
<dbReference type="EMBL" id="JBHRWK010000031">
    <property type="protein sequence ID" value="MFC3452141.1"/>
    <property type="molecule type" value="Genomic_DNA"/>
</dbReference>
<evidence type="ECO:0000313" key="2">
    <source>
        <dbReference type="Proteomes" id="UP001595645"/>
    </source>
</evidence>
<protein>
    <submittedName>
        <fullName evidence="1">YbaB/EbfC family nucleoid-associated protein</fullName>
    </submittedName>
</protein>
<organism evidence="1 2">
    <name type="scientific">Amycolatopsis speibonae</name>
    <dbReference type="NCBI Taxonomy" id="1450224"/>
    <lineage>
        <taxon>Bacteria</taxon>
        <taxon>Bacillati</taxon>
        <taxon>Actinomycetota</taxon>
        <taxon>Actinomycetes</taxon>
        <taxon>Pseudonocardiales</taxon>
        <taxon>Pseudonocardiaceae</taxon>
        <taxon>Amycolatopsis</taxon>
    </lineage>
</organism>
<accession>A0ABV7NZB9</accession>
<dbReference type="InterPro" id="IPR004401">
    <property type="entry name" value="YbaB/EbfC"/>
</dbReference>
<comment type="caution">
    <text evidence="1">The sequence shown here is derived from an EMBL/GenBank/DDBJ whole genome shotgun (WGS) entry which is preliminary data.</text>
</comment>
<dbReference type="Proteomes" id="UP001595645">
    <property type="component" value="Unassembled WGS sequence"/>
</dbReference>
<proteinExistence type="predicted"/>